<dbReference type="InterPro" id="IPR019205">
    <property type="entry name" value="DUF2080_transposon-encoded"/>
</dbReference>
<sequence length="53" mass="5952">MREIKAIAGGNVTIKDNVEEIYEKRITPYGNGAKIDAPKRHIGKKVFVIILKD</sequence>
<evidence type="ECO:0000313" key="1">
    <source>
        <dbReference type="EMBL" id="CAD6494434.1"/>
    </source>
</evidence>
<dbReference type="Pfam" id="PF09853">
    <property type="entry name" value="DUF2080"/>
    <property type="match status" value="1"/>
</dbReference>
<dbReference type="AlphaFoldDB" id="A0A811TAS8"/>
<comment type="caution">
    <text evidence="1">The sequence shown here is derived from an EMBL/GenBank/DDBJ whole genome shotgun (WGS) entry which is preliminary data.</text>
</comment>
<protein>
    <recommendedName>
        <fullName evidence="3">Transposase</fullName>
    </recommendedName>
</protein>
<evidence type="ECO:0008006" key="3">
    <source>
        <dbReference type="Google" id="ProtNLM"/>
    </source>
</evidence>
<accession>A0A811TAS8</accession>
<dbReference type="NCBIfam" id="NF033496">
    <property type="entry name" value="DUF2080_fam_acc"/>
    <property type="match status" value="1"/>
</dbReference>
<name>A0A811TAS8_9EURY</name>
<dbReference type="Proteomes" id="UP000612009">
    <property type="component" value="Unassembled WGS sequence"/>
</dbReference>
<gene>
    <name evidence="1" type="ORF">LAKADJCE_00762</name>
</gene>
<reference evidence="1" key="1">
    <citation type="submission" date="2020-10" db="EMBL/GenBank/DDBJ databases">
        <authorList>
            <person name="Hahn C.J."/>
            <person name="Laso-Perez R."/>
            <person name="Vulcano F."/>
            <person name="Vaziourakis K.-M."/>
            <person name="Stokke R."/>
            <person name="Steen I.H."/>
            <person name="Teske A."/>
            <person name="Boetius A."/>
            <person name="Liebeke M."/>
            <person name="Amann R."/>
            <person name="Knittel K."/>
        </authorList>
    </citation>
    <scope>NUCLEOTIDE SEQUENCE</scope>
    <source>
        <strain evidence="1">Gfbio:e3339647-f889-4370-9287-4fb5cb688e4c:AG392J18_GoMArc1</strain>
    </source>
</reference>
<dbReference type="EMBL" id="CAJHIR010000050">
    <property type="protein sequence ID" value="CAD6494434.1"/>
    <property type="molecule type" value="Genomic_DNA"/>
</dbReference>
<evidence type="ECO:0000313" key="2">
    <source>
        <dbReference type="Proteomes" id="UP000612009"/>
    </source>
</evidence>
<proteinExistence type="predicted"/>
<organism evidence="1 2">
    <name type="scientific">Candidatus Argoarchaeum ethanivorans</name>
    <dbReference type="NCBI Taxonomy" id="2608793"/>
    <lineage>
        <taxon>Archaea</taxon>
        <taxon>Methanobacteriati</taxon>
        <taxon>Methanobacteriota</taxon>
        <taxon>Stenosarchaea group</taxon>
        <taxon>Methanomicrobia</taxon>
        <taxon>Methanosarcinales</taxon>
        <taxon>Methanosarcinales incertae sedis</taxon>
        <taxon>GOM Arc I cluster</taxon>
        <taxon>Candidatus Argoarchaeum</taxon>
    </lineage>
</organism>